<sequence>MLDESLIADLVTELPVAVRLERLVITLKMHFGCHAVALLQLEQETLKPVAFIGLVEEVRGRRFEVSQHPRLAQLVATRQIVHFPPDPSLPDPYDGLVESHAGQSLAVHDCMGVSLYVEGKCWGVLTLDALSAGTFSRLTVLELQRFSLLVEAIIRIGQLENQLRQARIAGINQPLPFDSKIEHTQELIGQSMELKAVLSELDTVARTELPVLLSGETGVGKELFARRLLQKSSRKQKAMIYVNCAALPETLAESELFGHKKGAFSGAVQDRLGKFEHADGGTLFLDEIGELSLSVQAKLLRVLQNGDIQRLGSDDCRRVDVRVVAATNRDLAAEVTAGNFRADLFHRLSVYPIHIPPLRKRQGDIVLLAGHYLELNRVRLGVRALRLSISAAQALEVYHWPGNVRELEHCISRAALKALSQGASRQDIITLTPSLLELSEPSAFSQSPTESTMQCREGPSETTIQLPSGIGLKAAVAHFQREMIVTTLQTSDANWSIAARKLALDPSNLHKLALKLGIKQSAKHSEKLTQLAATTLSDKE</sequence>
<dbReference type="Gene3D" id="3.30.450.40">
    <property type="match status" value="1"/>
</dbReference>
<evidence type="ECO:0000313" key="8">
    <source>
        <dbReference type="Proteomes" id="UP001589813"/>
    </source>
</evidence>
<dbReference type="PANTHER" id="PTHR32071">
    <property type="entry name" value="TRANSCRIPTIONAL REGULATORY PROTEIN"/>
    <property type="match status" value="1"/>
</dbReference>
<keyword evidence="1" id="KW-0547">Nucleotide-binding</keyword>
<dbReference type="PROSITE" id="PS00675">
    <property type="entry name" value="SIGMA54_INTERACT_1"/>
    <property type="match status" value="1"/>
</dbReference>
<feature type="domain" description="Sigma-54 factor interaction" evidence="6">
    <location>
        <begin position="187"/>
        <end position="416"/>
    </location>
</feature>
<dbReference type="Gene3D" id="1.10.8.60">
    <property type="match status" value="1"/>
</dbReference>
<dbReference type="InterPro" id="IPR002078">
    <property type="entry name" value="Sigma_54_int"/>
</dbReference>
<dbReference type="InterPro" id="IPR027417">
    <property type="entry name" value="P-loop_NTPase"/>
</dbReference>
<dbReference type="Gene3D" id="3.40.50.300">
    <property type="entry name" value="P-loop containing nucleotide triphosphate hydrolases"/>
    <property type="match status" value="1"/>
</dbReference>
<evidence type="ECO:0000256" key="1">
    <source>
        <dbReference type="ARBA" id="ARBA00022741"/>
    </source>
</evidence>
<evidence type="ECO:0000259" key="6">
    <source>
        <dbReference type="PROSITE" id="PS50045"/>
    </source>
</evidence>
<dbReference type="PROSITE" id="PS00688">
    <property type="entry name" value="SIGMA54_INTERACT_3"/>
    <property type="match status" value="1"/>
</dbReference>
<proteinExistence type="predicted"/>
<dbReference type="SUPFAM" id="SSF55781">
    <property type="entry name" value="GAF domain-like"/>
    <property type="match status" value="1"/>
</dbReference>
<dbReference type="Pfam" id="PF00158">
    <property type="entry name" value="Sigma54_activat"/>
    <property type="match status" value="1"/>
</dbReference>
<dbReference type="InterPro" id="IPR003593">
    <property type="entry name" value="AAA+_ATPase"/>
</dbReference>
<keyword evidence="8" id="KW-1185">Reference proteome</keyword>
<keyword evidence="4" id="KW-0238">DNA-binding</keyword>
<dbReference type="InterPro" id="IPR029016">
    <property type="entry name" value="GAF-like_dom_sf"/>
</dbReference>
<evidence type="ECO:0000313" key="7">
    <source>
        <dbReference type="EMBL" id="MFC0047146.1"/>
    </source>
</evidence>
<evidence type="ECO:0000256" key="2">
    <source>
        <dbReference type="ARBA" id="ARBA00022840"/>
    </source>
</evidence>
<dbReference type="InterPro" id="IPR003018">
    <property type="entry name" value="GAF"/>
</dbReference>
<organism evidence="7 8">
    <name type="scientific">Rheinheimera tilapiae</name>
    <dbReference type="NCBI Taxonomy" id="875043"/>
    <lineage>
        <taxon>Bacteria</taxon>
        <taxon>Pseudomonadati</taxon>
        <taxon>Pseudomonadota</taxon>
        <taxon>Gammaproteobacteria</taxon>
        <taxon>Chromatiales</taxon>
        <taxon>Chromatiaceae</taxon>
        <taxon>Rheinheimera</taxon>
    </lineage>
</organism>
<dbReference type="RefSeq" id="WP_377240123.1">
    <property type="nucleotide sequence ID" value="NZ_JBHLXP010000001.1"/>
</dbReference>
<dbReference type="InterPro" id="IPR025944">
    <property type="entry name" value="Sigma_54_int_dom_CS"/>
</dbReference>
<gene>
    <name evidence="7" type="primary">norR</name>
    <name evidence="7" type="ORF">ACFFJP_02440</name>
</gene>
<dbReference type="InterPro" id="IPR058031">
    <property type="entry name" value="AAA_lid_NorR"/>
</dbReference>
<evidence type="ECO:0000256" key="4">
    <source>
        <dbReference type="ARBA" id="ARBA00023125"/>
    </source>
</evidence>
<evidence type="ECO:0000256" key="5">
    <source>
        <dbReference type="ARBA" id="ARBA00023163"/>
    </source>
</evidence>
<dbReference type="NCBIfam" id="NF003451">
    <property type="entry name" value="PRK05022.1"/>
    <property type="match status" value="1"/>
</dbReference>
<dbReference type="InterPro" id="IPR025943">
    <property type="entry name" value="Sigma_54_int_dom_ATP-bd_2"/>
</dbReference>
<dbReference type="PROSITE" id="PS00676">
    <property type="entry name" value="SIGMA54_INTERACT_2"/>
    <property type="match status" value="1"/>
</dbReference>
<dbReference type="SMART" id="SM00382">
    <property type="entry name" value="AAA"/>
    <property type="match status" value="1"/>
</dbReference>
<dbReference type="Pfam" id="PF01590">
    <property type="entry name" value="GAF"/>
    <property type="match status" value="1"/>
</dbReference>
<reference evidence="7 8" key="1">
    <citation type="submission" date="2024-09" db="EMBL/GenBank/DDBJ databases">
        <authorList>
            <person name="Sun Q."/>
            <person name="Mori K."/>
        </authorList>
    </citation>
    <scope>NUCLEOTIDE SEQUENCE [LARGE SCALE GENOMIC DNA]</scope>
    <source>
        <strain evidence="7 8">KCTC 23315</strain>
    </source>
</reference>
<accession>A0ABV6B8F6</accession>
<dbReference type="Proteomes" id="UP001589813">
    <property type="component" value="Unassembled WGS sequence"/>
</dbReference>
<dbReference type="CDD" id="cd00009">
    <property type="entry name" value="AAA"/>
    <property type="match status" value="1"/>
</dbReference>
<keyword evidence="5" id="KW-0804">Transcription</keyword>
<evidence type="ECO:0000256" key="3">
    <source>
        <dbReference type="ARBA" id="ARBA00023015"/>
    </source>
</evidence>
<dbReference type="EMBL" id="JBHLXP010000001">
    <property type="protein sequence ID" value="MFC0047146.1"/>
    <property type="molecule type" value="Genomic_DNA"/>
</dbReference>
<dbReference type="SMART" id="SM00065">
    <property type="entry name" value="GAF"/>
    <property type="match status" value="1"/>
</dbReference>
<name>A0ABV6B8F6_9GAMM</name>
<protein>
    <submittedName>
        <fullName evidence="7">Nitric oxide reductase transcriptional regulator NorR</fullName>
    </submittedName>
</protein>
<comment type="caution">
    <text evidence="7">The sequence shown here is derived from an EMBL/GenBank/DDBJ whole genome shotgun (WGS) entry which is preliminary data.</text>
</comment>
<dbReference type="InterPro" id="IPR025662">
    <property type="entry name" value="Sigma_54_int_dom_ATP-bd_1"/>
</dbReference>
<dbReference type="Pfam" id="PF25601">
    <property type="entry name" value="AAA_lid_14"/>
    <property type="match status" value="1"/>
</dbReference>
<dbReference type="PANTHER" id="PTHR32071:SF35">
    <property type="entry name" value="ANAEROBIC NITRIC OXIDE REDUCTASE TRANSCRIPTION REGULATOR NORR"/>
    <property type="match status" value="1"/>
</dbReference>
<keyword evidence="3" id="KW-0805">Transcription regulation</keyword>
<dbReference type="Gene3D" id="1.10.10.60">
    <property type="entry name" value="Homeodomain-like"/>
    <property type="match status" value="1"/>
</dbReference>
<dbReference type="SUPFAM" id="SSF52540">
    <property type="entry name" value="P-loop containing nucleoside triphosphate hydrolases"/>
    <property type="match status" value="1"/>
</dbReference>
<dbReference type="PROSITE" id="PS50045">
    <property type="entry name" value="SIGMA54_INTERACT_4"/>
    <property type="match status" value="1"/>
</dbReference>
<keyword evidence="2" id="KW-0067">ATP-binding</keyword>